<dbReference type="AlphaFoldDB" id="A0A9Q1GID8"/>
<evidence type="ECO:0000256" key="19">
    <source>
        <dbReference type="SAM" id="Phobius"/>
    </source>
</evidence>
<evidence type="ECO:0000256" key="15">
    <source>
        <dbReference type="ARBA" id="ARBA00029567"/>
    </source>
</evidence>
<evidence type="ECO:0000256" key="9">
    <source>
        <dbReference type="ARBA" id="ARBA00022692"/>
    </source>
</evidence>
<comment type="similarity">
    <text evidence="4">Belongs to the glycosyltransferase 4 family.</text>
</comment>
<evidence type="ECO:0000313" key="21">
    <source>
        <dbReference type="Proteomes" id="UP001153076"/>
    </source>
</evidence>
<keyword evidence="13 19" id="KW-1133">Transmembrane helix</keyword>
<keyword evidence="14 19" id="KW-0472">Membrane</keyword>
<evidence type="ECO:0000256" key="1">
    <source>
        <dbReference type="ARBA" id="ARBA00001946"/>
    </source>
</evidence>
<evidence type="ECO:0000256" key="16">
    <source>
        <dbReference type="ARBA" id="ARBA00033238"/>
    </source>
</evidence>
<evidence type="ECO:0000256" key="10">
    <source>
        <dbReference type="ARBA" id="ARBA00022723"/>
    </source>
</evidence>
<dbReference type="GO" id="GO:0046872">
    <property type="term" value="F:metal ion binding"/>
    <property type="evidence" value="ECO:0007669"/>
    <property type="project" value="UniProtKB-KW"/>
</dbReference>
<evidence type="ECO:0000256" key="14">
    <source>
        <dbReference type="ARBA" id="ARBA00023136"/>
    </source>
</evidence>
<evidence type="ECO:0000256" key="13">
    <source>
        <dbReference type="ARBA" id="ARBA00022989"/>
    </source>
</evidence>
<evidence type="ECO:0000256" key="4">
    <source>
        <dbReference type="ARBA" id="ARBA00009317"/>
    </source>
</evidence>
<dbReference type="GO" id="GO:0006488">
    <property type="term" value="P:dolichol-linked oligosaccharide biosynthetic process"/>
    <property type="evidence" value="ECO:0007669"/>
    <property type="project" value="InterPro"/>
</dbReference>
<gene>
    <name evidence="20" type="ORF">Cgig2_026613</name>
</gene>
<evidence type="ECO:0000313" key="20">
    <source>
        <dbReference type="EMBL" id="KAJ8421165.1"/>
    </source>
</evidence>
<sequence length="281" mass="31373">MVWWAINASLLLPQPQSGGRHGEIRENVEDGFDFMGHEGLVRVGATLATEAEAEAEARLWSSCQEERITNFDGKKAKATWGDGCHYLSFSNTQCYAIWSIQGSEYQQAHAFSIYLVQPFLAISLALFCYNWYPSSVFIGDTYTYFTGMTMAIVSILGHFSETLLIFFTPQVLNFLLSLPQPAGLIPCPKQHLPKFNANTGLLTGTNDGTLVNFTLRLVRRIREESLCIAFLLVQAIASRRYIDHKVKVVVGISTKAYLQKLDKTIEVHSCSHHKNICAGAI</sequence>
<evidence type="ECO:0000256" key="18">
    <source>
        <dbReference type="ARBA" id="ARBA00045078"/>
    </source>
</evidence>
<keyword evidence="9 19" id="KW-0812">Transmembrane</keyword>
<keyword evidence="7" id="KW-0328">Glycosyltransferase</keyword>
<feature type="transmembrane region" description="Helical" evidence="19">
    <location>
        <begin position="144"/>
        <end position="167"/>
    </location>
</feature>
<dbReference type="Proteomes" id="UP001153076">
    <property type="component" value="Unassembled WGS sequence"/>
</dbReference>
<dbReference type="EMBL" id="JAKOGI010002885">
    <property type="protein sequence ID" value="KAJ8421165.1"/>
    <property type="molecule type" value="Genomic_DNA"/>
</dbReference>
<comment type="function">
    <text evidence="17">UDP-N-acetylglucosamine--dolichyl-phosphate N-acetylglucosaminephosphotransferase that operates in the biosynthetic pathway of dolichol-linked oligosaccharides, the glycan precursors employed in protein asparagine (N)-glycosylation. The assembly of dolichol-linked oligosaccharides begins on the cytosolic side of the endoplasmic reticulum membrane and finishes in its lumen. The sequential addition of sugars to dolichol pyrophosphate produces dolichol-linked oligosaccharides containing fourteen sugars, including two GlcNAcs, nine mannoses and three glucoses. Once assembled, the oligosaccharide is transferred from the lipid to nascent proteins by oligosaccharyltransferases. Catalyzes the initial step of dolichol-linked oligosaccharide biosynthesis, transfering GlcNAc-1-P from cytosolic UDP-GlcNAc onto the carrier lipid dolichyl phosphate (P-dolichol), yielding GlcNAc-P-P-dolichol embedded in the cytoplasmic leaflet of the endoplasmic reticulum membrane.</text>
</comment>
<dbReference type="Pfam" id="PF00953">
    <property type="entry name" value="Glycos_transf_4"/>
    <property type="match status" value="1"/>
</dbReference>
<proteinExistence type="inferred from homology"/>
<dbReference type="EC" id="2.7.8.15" evidence="5"/>
<comment type="pathway">
    <text evidence="3">Protein modification; protein glycosylation.</text>
</comment>
<keyword evidence="12" id="KW-0460">Magnesium</keyword>
<keyword evidence="8" id="KW-0808">Transferase</keyword>
<protein>
    <recommendedName>
        <fullName evidence="6">UDP-N-acetylglucosamine--dolichyl-phosphate N-acetylglucosaminephosphotransferase</fullName>
        <ecNumber evidence="5">2.7.8.15</ecNumber>
    </recommendedName>
    <alternativeName>
        <fullName evidence="15">GlcNAc-1-P transferase</fullName>
    </alternativeName>
    <alternativeName>
        <fullName evidence="16">N-acetylglucosamine-1-phosphate transferase</fullName>
    </alternativeName>
</protein>
<dbReference type="PANTHER" id="PTHR10571">
    <property type="entry name" value="UDP-N-ACETYLGLUCOSAMINE--DOLICHYL-PHOSPHATE N-ACETYLGLUCOSAMINEPHOSPHOTRANSFERASE"/>
    <property type="match status" value="1"/>
</dbReference>
<evidence type="ECO:0000256" key="11">
    <source>
        <dbReference type="ARBA" id="ARBA00022824"/>
    </source>
</evidence>
<dbReference type="GO" id="GO:0016757">
    <property type="term" value="F:glycosyltransferase activity"/>
    <property type="evidence" value="ECO:0007669"/>
    <property type="project" value="UniProtKB-KW"/>
</dbReference>
<dbReference type="InterPro" id="IPR000715">
    <property type="entry name" value="Glycosyl_transferase_4"/>
</dbReference>
<dbReference type="PANTHER" id="PTHR10571:SF0">
    <property type="entry name" value="UDP-N-ACETYLGLUCOSAMINE--DOLICHYL-PHOSPHATE N-ACETYLGLUCOSAMINEPHOSPHOTRANSFERASE"/>
    <property type="match status" value="1"/>
</dbReference>
<evidence type="ECO:0000256" key="6">
    <source>
        <dbReference type="ARBA" id="ARBA00017659"/>
    </source>
</evidence>
<comment type="caution">
    <text evidence="20">The sequence shown here is derived from an EMBL/GenBank/DDBJ whole genome shotgun (WGS) entry which is preliminary data.</text>
</comment>
<dbReference type="OrthoDB" id="10262326at2759"/>
<evidence type="ECO:0000256" key="5">
    <source>
        <dbReference type="ARBA" id="ARBA00013225"/>
    </source>
</evidence>
<evidence type="ECO:0000256" key="2">
    <source>
        <dbReference type="ARBA" id="ARBA00004477"/>
    </source>
</evidence>
<evidence type="ECO:0000256" key="17">
    <source>
        <dbReference type="ARBA" id="ARBA00044717"/>
    </source>
</evidence>
<comment type="subcellular location">
    <subcellularLocation>
        <location evidence="2">Endoplasmic reticulum membrane</location>
        <topology evidence="2">Multi-pass membrane protein</topology>
    </subcellularLocation>
</comment>
<keyword evidence="21" id="KW-1185">Reference proteome</keyword>
<organism evidence="20 21">
    <name type="scientific">Carnegiea gigantea</name>
    <dbReference type="NCBI Taxonomy" id="171969"/>
    <lineage>
        <taxon>Eukaryota</taxon>
        <taxon>Viridiplantae</taxon>
        <taxon>Streptophyta</taxon>
        <taxon>Embryophyta</taxon>
        <taxon>Tracheophyta</taxon>
        <taxon>Spermatophyta</taxon>
        <taxon>Magnoliopsida</taxon>
        <taxon>eudicotyledons</taxon>
        <taxon>Gunneridae</taxon>
        <taxon>Pentapetalae</taxon>
        <taxon>Caryophyllales</taxon>
        <taxon>Cactineae</taxon>
        <taxon>Cactaceae</taxon>
        <taxon>Cactoideae</taxon>
        <taxon>Echinocereeae</taxon>
        <taxon>Carnegiea</taxon>
    </lineage>
</organism>
<comment type="catalytic activity">
    <reaction evidence="18">
        <text>a di-trans,poly-cis-dolichyl phosphate + UDP-N-acetyl-alpha-D-glucosamine = an N-acetyl-alpha-D-glucosaminyl-diphospho-di-trans,poly-cis-dolichol + UMP</text>
        <dbReference type="Rhea" id="RHEA:13289"/>
        <dbReference type="Rhea" id="RHEA-COMP:19498"/>
        <dbReference type="Rhea" id="RHEA-COMP:19507"/>
        <dbReference type="ChEBI" id="CHEBI:57683"/>
        <dbReference type="ChEBI" id="CHEBI:57705"/>
        <dbReference type="ChEBI" id="CHEBI:57865"/>
        <dbReference type="ChEBI" id="CHEBI:58427"/>
        <dbReference type="EC" id="2.7.8.15"/>
    </reaction>
    <physiologicalReaction direction="left-to-right" evidence="18">
        <dbReference type="Rhea" id="RHEA:13290"/>
    </physiologicalReaction>
</comment>
<dbReference type="GO" id="GO:0003975">
    <property type="term" value="F:UDP-N-acetylglucosamine-dolichyl-phosphate N-acetylglucosaminephosphotransferase activity"/>
    <property type="evidence" value="ECO:0007669"/>
    <property type="project" value="UniProtKB-EC"/>
</dbReference>
<name>A0A9Q1GID8_9CARY</name>
<reference evidence="20" key="1">
    <citation type="submission" date="2022-04" db="EMBL/GenBank/DDBJ databases">
        <title>Carnegiea gigantea Genome sequencing and assembly v2.</title>
        <authorList>
            <person name="Copetti D."/>
            <person name="Sanderson M.J."/>
            <person name="Burquez A."/>
            <person name="Wojciechowski M.F."/>
        </authorList>
    </citation>
    <scope>NUCLEOTIDE SEQUENCE</scope>
    <source>
        <strain evidence="20">SGP5-SGP5p</strain>
        <tissue evidence="20">Aerial part</tissue>
    </source>
</reference>
<evidence type="ECO:0000256" key="7">
    <source>
        <dbReference type="ARBA" id="ARBA00022676"/>
    </source>
</evidence>
<accession>A0A9Q1GID8</accession>
<dbReference type="InterPro" id="IPR033895">
    <property type="entry name" value="GPT"/>
</dbReference>
<keyword evidence="11" id="KW-0256">Endoplasmic reticulum</keyword>
<dbReference type="GO" id="GO:0005789">
    <property type="term" value="C:endoplasmic reticulum membrane"/>
    <property type="evidence" value="ECO:0007669"/>
    <property type="project" value="UniProtKB-SubCell"/>
</dbReference>
<evidence type="ECO:0000256" key="3">
    <source>
        <dbReference type="ARBA" id="ARBA00004922"/>
    </source>
</evidence>
<evidence type="ECO:0000256" key="8">
    <source>
        <dbReference type="ARBA" id="ARBA00022679"/>
    </source>
</evidence>
<evidence type="ECO:0000256" key="12">
    <source>
        <dbReference type="ARBA" id="ARBA00022842"/>
    </source>
</evidence>
<keyword evidence="10" id="KW-0479">Metal-binding</keyword>
<comment type="cofactor">
    <cofactor evidence="1">
        <name>Mg(2+)</name>
        <dbReference type="ChEBI" id="CHEBI:18420"/>
    </cofactor>
</comment>
<feature type="transmembrane region" description="Helical" evidence="19">
    <location>
        <begin position="111"/>
        <end position="132"/>
    </location>
</feature>